<accession>A0AAE0VB39</accession>
<dbReference type="EMBL" id="JAUCMX010000005">
    <property type="protein sequence ID" value="KAK3545913.1"/>
    <property type="molecule type" value="Genomic_DNA"/>
</dbReference>
<evidence type="ECO:0000259" key="1">
    <source>
        <dbReference type="PROSITE" id="PS50105"/>
    </source>
</evidence>
<name>A0AAE0VB39_9TELE</name>
<dbReference type="PANTHER" id="PTHR16155:SF3">
    <property type="entry name" value="STERILE ALPHA MOTIF DOMAIN-CONTAINING PROTEIN 9-LIKE"/>
    <property type="match status" value="1"/>
</dbReference>
<sequence length="1501" mass="174391">MEELHSTPIKKWTEKMVGLWLNSIGVKENYIKTLHEQEVDGQVLLTITEEFLKKETGMKSGPALLIIERRNELVKTHNVQTQQNSQKEEQMKRDAENIRIKRDTKPRSFGKSGISCTYVTHDVLQPETGVIDLITPCHEYKSFNKAATLDHTRLQAKLAYEVLKFATGCMNMRSNGTIHFGVMDNRDGSGYVHGEIIGIPILEKEMYTDALNYIEKCFKRDSEIVRQCIRPPEFIQVIEPNSKEQHYVVEFDVEPSLSLMRGKVFPVCLQKFKEESNKIVPEKETIYCRVGAKTEPVDDIYKFYQGVNGRDTQRETAQKSHSVTSPELCEYLERKLITLITAGTKQIEKDKWYILVTNKFSEQDLQHIHFLLNMKLFCVFDFDPDSMVSGLCHEYDKHHKVNLHFMKNYKIPSDKNIREFVSHLHLFEQTSWIFCNGRTDFSGNEIPFDENTWCKTRRTFLKDCVSFICKDILPKKSFLVIFLLTSPVEKPILKTFEEFFTDMQGHEDIICISESERNFQKWEAFALEFCDKETVNRSNVVGLKMSHLNATVQQIQSPSTYVKKLLPVSVKAKCYLETRDEETMYSLEILGLNHCEDISSEEIESKKEEIERDFYRGGKVTWMNFWLAEKKHVEEMIQRDAYHEVTKILKDILKATSHQPPVKCINIYHHAGSGGSTVARQVLWNHREDLRCAVVRPSNSVSTVSNHALTLREYEEKDPQKCLPVLLLVEDCDNEYLEELKHELGTAINTKKIAHGIPCFILLHCKRSHDSEKMSKESPLMSVSVTHKLSPIEKKQFGRKRNVLQQQFKPQYIVTFVLMCEEFKHEYVQQFVQNVLQDIDRASVETQLIQYVALLNTYVENSFISQSHCECLLPLQLSHYGERFRQHTFEQSLNKQAKMVFIHLRDETTHINSIKIIHPLIAKEILHQLLGDKQQSDLALELLSNDVLFNHRFGGVEYRKFLRELFIRRYKISRGDKSDTFFSPLIEHVTKKEKAGNDIKLLQEAYKRFDKDAFFAQQLARLFYWHKNFIEAEQWAEIAANKMPKNSFILDTKGQVYKKWFTTKSNAVEMAHQKTTECTADAIETALKAIDCFEKCQKVAVEETETMNNSGFFGVVEVGCRLLELISSVDVFSSKHDGHSELQKYLCTDHIPKEVEAPWQDFHYKLKNLQPIMRKALEWISEELSYFQTHLNIDEEETSELTIRRPKNWLVAKSSVYGKFFCEVSPSNRQFNLDQMTDFSKRMAISQLGGGNFTAIFSILEQKNKDQVATLENIISLYPESAKMDQVDRGNYIASHIALSAISPSSPKLAVLKELQKLSRSFLQGKSKCPSTALFLCTLLFWPEKFDTHQEKEDKYKTIQSAIILLQQTYKSKMKDIPARRRRIYTHFYLGKGSGYDKFVHKNKIEPVKKISSVSERRQKWIEGEMWKTPEIVRELKRVNGWTEDGRVYLEGPKTQTFSIHPLNESSVPAGNENVTFYLGFTFRGPVACDITIRKWQMSSY</sequence>
<dbReference type="PANTHER" id="PTHR16155">
    <property type="entry name" value="DED DOMAIN-CONTAINING PROTEIN"/>
    <property type="match status" value="1"/>
</dbReference>
<evidence type="ECO:0000313" key="2">
    <source>
        <dbReference type="EMBL" id="KAK3545913.1"/>
    </source>
</evidence>
<dbReference type="FunFam" id="1.10.150.50:FF:000126">
    <property type="entry name" value="Zmp:0000000735"/>
    <property type="match status" value="1"/>
</dbReference>
<proteinExistence type="predicted"/>
<keyword evidence="3" id="KW-1185">Reference proteome</keyword>
<comment type="caution">
    <text evidence="2">The sequence shown here is derived from an EMBL/GenBank/DDBJ whole genome shotgun (WGS) entry which is preliminary data.</text>
</comment>
<dbReference type="Pfam" id="PF00536">
    <property type="entry name" value="SAM_1"/>
    <property type="match status" value="1"/>
</dbReference>
<dbReference type="GO" id="GO:0005737">
    <property type="term" value="C:cytoplasm"/>
    <property type="evidence" value="ECO:0007669"/>
    <property type="project" value="TreeGrafter"/>
</dbReference>
<gene>
    <name evidence="2" type="ORF">QTP70_016669</name>
</gene>
<dbReference type="Gene3D" id="1.10.150.50">
    <property type="entry name" value="Transcription Factor, Ets-1"/>
    <property type="match status" value="1"/>
</dbReference>
<evidence type="ECO:0000313" key="3">
    <source>
        <dbReference type="Proteomes" id="UP001274896"/>
    </source>
</evidence>
<feature type="domain" description="SAM" evidence="1">
    <location>
        <begin position="12"/>
        <end position="58"/>
    </location>
</feature>
<protein>
    <recommendedName>
        <fullName evidence="1">SAM domain-containing protein</fullName>
    </recommendedName>
</protein>
<reference evidence="2" key="1">
    <citation type="submission" date="2023-06" db="EMBL/GenBank/DDBJ databases">
        <title>Male Hemibagrus guttatus genome.</title>
        <authorList>
            <person name="Bian C."/>
        </authorList>
    </citation>
    <scope>NUCLEOTIDE SEQUENCE</scope>
    <source>
        <strain evidence="2">Male_cb2023</strain>
        <tissue evidence="2">Muscle</tissue>
    </source>
</reference>
<dbReference type="InterPro" id="IPR001660">
    <property type="entry name" value="SAM"/>
</dbReference>
<dbReference type="SMART" id="SM00454">
    <property type="entry name" value="SAM"/>
    <property type="match status" value="1"/>
</dbReference>
<dbReference type="InterPro" id="IPR013761">
    <property type="entry name" value="SAM/pointed_sf"/>
</dbReference>
<dbReference type="Proteomes" id="UP001274896">
    <property type="component" value="Unassembled WGS sequence"/>
</dbReference>
<dbReference type="PROSITE" id="PS50105">
    <property type="entry name" value="SAM_DOMAIN"/>
    <property type="match status" value="1"/>
</dbReference>
<dbReference type="SUPFAM" id="SSF47769">
    <property type="entry name" value="SAM/Pointed domain"/>
    <property type="match status" value="1"/>
</dbReference>
<organism evidence="2 3">
    <name type="scientific">Hemibagrus guttatus</name>
    <dbReference type="NCBI Taxonomy" id="175788"/>
    <lineage>
        <taxon>Eukaryota</taxon>
        <taxon>Metazoa</taxon>
        <taxon>Chordata</taxon>
        <taxon>Craniata</taxon>
        <taxon>Vertebrata</taxon>
        <taxon>Euteleostomi</taxon>
        <taxon>Actinopterygii</taxon>
        <taxon>Neopterygii</taxon>
        <taxon>Teleostei</taxon>
        <taxon>Ostariophysi</taxon>
        <taxon>Siluriformes</taxon>
        <taxon>Bagridae</taxon>
        <taxon>Hemibagrus</taxon>
    </lineage>
</organism>